<protein>
    <submittedName>
        <fullName evidence="1">Uncharacterized protein</fullName>
    </submittedName>
</protein>
<accession>A0A7W3N1L3</accession>
<evidence type="ECO:0000313" key="2">
    <source>
        <dbReference type="Proteomes" id="UP000539313"/>
    </source>
</evidence>
<sequence>MPRPRTGETPKRNLRIGDPIWNPALERAQAEGRTLTQVIRDYLVTYGAQSRPDALSVDPWDVVNLVVRELTGSRVGPDTDLPRAAEAAAELLRALGITPTQPASPSADDE</sequence>
<comment type="caution">
    <text evidence="1">The sequence shown here is derived from an EMBL/GenBank/DDBJ whole genome shotgun (WGS) entry which is preliminary data.</text>
</comment>
<keyword evidence="2" id="KW-1185">Reference proteome</keyword>
<name>A0A7W3N1L3_9ACTN</name>
<proteinExistence type="predicted"/>
<dbReference type="Proteomes" id="UP000539313">
    <property type="component" value="Unassembled WGS sequence"/>
</dbReference>
<evidence type="ECO:0000313" key="1">
    <source>
        <dbReference type="EMBL" id="MBA9005861.1"/>
    </source>
</evidence>
<dbReference type="EMBL" id="JACJII010000001">
    <property type="protein sequence ID" value="MBA9005861.1"/>
    <property type="molecule type" value="Genomic_DNA"/>
</dbReference>
<dbReference type="AlphaFoldDB" id="A0A7W3N1L3"/>
<organism evidence="1 2">
    <name type="scientific">Thermomonospora cellulosilytica</name>
    <dbReference type="NCBI Taxonomy" id="1411118"/>
    <lineage>
        <taxon>Bacteria</taxon>
        <taxon>Bacillati</taxon>
        <taxon>Actinomycetota</taxon>
        <taxon>Actinomycetes</taxon>
        <taxon>Streptosporangiales</taxon>
        <taxon>Thermomonosporaceae</taxon>
        <taxon>Thermomonospora</taxon>
    </lineage>
</organism>
<gene>
    <name evidence="1" type="ORF">HNR21_004743</name>
</gene>
<dbReference type="RefSeq" id="WP_182706919.1">
    <property type="nucleotide sequence ID" value="NZ_JACJII010000001.1"/>
</dbReference>
<reference evidence="1 2" key="1">
    <citation type="submission" date="2020-08" db="EMBL/GenBank/DDBJ databases">
        <title>Sequencing the genomes of 1000 actinobacteria strains.</title>
        <authorList>
            <person name="Klenk H.-P."/>
        </authorList>
    </citation>
    <scope>NUCLEOTIDE SEQUENCE [LARGE SCALE GENOMIC DNA]</scope>
    <source>
        <strain evidence="1 2">DSM 45823</strain>
    </source>
</reference>